<dbReference type="GO" id="GO:0005737">
    <property type="term" value="C:cytoplasm"/>
    <property type="evidence" value="ECO:0007669"/>
    <property type="project" value="UniProtKB-SubCell"/>
</dbReference>
<dbReference type="InterPro" id="IPR043129">
    <property type="entry name" value="ATPase_NBD"/>
</dbReference>
<dbReference type="Gene3D" id="3.30.420.40">
    <property type="match status" value="2"/>
</dbReference>
<evidence type="ECO:0000256" key="15">
    <source>
        <dbReference type="ARBA" id="ARBA00040883"/>
    </source>
</evidence>
<evidence type="ECO:0000256" key="4">
    <source>
        <dbReference type="ARBA" id="ARBA00005225"/>
    </source>
</evidence>
<dbReference type="PANTHER" id="PTHR34265:SF1">
    <property type="entry name" value="TYPE III PANTOTHENATE KINASE"/>
    <property type="match status" value="1"/>
</dbReference>
<dbReference type="SUPFAM" id="SSF53067">
    <property type="entry name" value="Actin-like ATPase domain"/>
    <property type="match status" value="2"/>
</dbReference>
<feature type="binding site" evidence="16">
    <location>
        <position position="188"/>
    </location>
    <ligand>
        <name>substrate</name>
    </ligand>
</feature>
<evidence type="ECO:0000256" key="12">
    <source>
        <dbReference type="ARBA" id="ARBA00022958"/>
    </source>
</evidence>
<keyword evidence="16" id="KW-0479">Metal-binding</keyword>
<dbReference type="EMBL" id="DVLW01000096">
    <property type="protein sequence ID" value="HIT94246.1"/>
    <property type="molecule type" value="Genomic_DNA"/>
</dbReference>
<dbReference type="NCBIfam" id="NF009855">
    <property type="entry name" value="PRK13321.1"/>
    <property type="match status" value="1"/>
</dbReference>
<keyword evidence="7 16" id="KW-0963">Cytoplasm</keyword>
<feature type="binding site" evidence="16">
    <location>
        <position position="136"/>
    </location>
    <ligand>
        <name>ATP</name>
        <dbReference type="ChEBI" id="CHEBI:30616"/>
    </ligand>
</feature>
<evidence type="ECO:0000256" key="9">
    <source>
        <dbReference type="ARBA" id="ARBA00022741"/>
    </source>
</evidence>
<evidence type="ECO:0000256" key="13">
    <source>
        <dbReference type="ARBA" id="ARBA00022993"/>
    </source>
</evidence>
<comment type="subunit">
    <text evidence="5 16">Homodimer.</text>
</comment>
<evidence type="ECO:0000256" key="14">
    <source>
        <dbReference type="ARBA" id="ARBA00038036"/>
    </source>
</evidence>
<dbReference type="Proteomes" id="UP000824160">
    <property type="component" value="Unassembled WGS sequence"/>
</dbReference>
<keyword evidence="12 16" id="KW-0630">Potassium</keyword>
<keyword evidence="10 16" id="KW-0418">Kinase</keyword>
<dbReference type="NCBIfam" id="TIGR00671">
    <property type="entry name" value="baf"/>
    <property type="match status" value="1"/>
</dbReference>
<feature type="binding site" evidence="16">
    <location>
        <begin position="6"/>
        <end position="13"/>
    </location>
    <ligand>
        <name>ATP</name>
        <dbReference type="ChEBI" id="CHEBI:30616"/>
    </ligand>
</feature>
<feature type="binding site" evidence="16">
    <location>
        <begin position="107"/>
        <end position="110"/>
    </location>
    <ligand>
        <name>substrate</name>
    </ligand>
</feature>
<evidence type="ECO:0000256" key="5">
    <source>
        <dbReference type="ARBA" id="ARBA00011738"/>
    </source>
</evidence>
<dbReference type="GO" id="GO:0015937">
    <property type="term" value="P:coenzyme A biosynthetic process"/>
    <property type="evidence" value="ECO:0007669"/>
    <property type="project" value="UniProtKB-UniRule"/>
</dbReference>
<dbReference type="PANTHER" id="PTHR34265">
    <property type="entry name" value="TYPE III PANTOTHENATE KINASE"/>
    <property type="match status" value="1"/>
</dbReference>
<evidence type="ECO:0000256" key="11">
    <source>
        <dbReference type="ARBA" id="ARBA00022840"/>
    </source>
</evidence>
<reference evidence="17" key="2">
    <citation type="journal article" date="2021" name="PeerJ">
        <title>Extensive microbial diversity within the chicken gut microbiome revealed by metagenomics and culture.</title>
        <authorList>
            <person name="Gilroy R."/>
            <person name="Ravi A."/>
            <person name="Getino M."/>
            <person name="Pursley I."/>
            <person name="Horton D.L."/>
            <person name="Alikhan N.F."/>
            <person name="Baker D."/>
            <person name="Gharbi K."/>
            <person name="Hall N."/>
            <person name="Watson M."/>
            <person name="Adriaenssens E.M."/>
            <person name="Foster-Nyarko E."/>
            <person name="Jarju S."/>
            <person name="Secka A."/>
            <person name="Antonio M."/>
            <person name="Oren A."/>
            <person name="Chaudhuri R.R."/>
            <person name="La Ragione R."/>
            <person name="Hildebrand F."/>
            <person name="Pallen M.J."/>
        </authorList>
    </citation>
    <scope>NUCLEOTIDE SEQUENCE</scope>
    <source>
        <strain evidence="17">ChiBcec7-5410</strain>
    </source>
</reference>
<evidence type="ECO:0000256" key="1">
    <source>
        <dbReference type="ARBA" id="ARBA00001206"/>
    </source>
</evidence>
<proteinExistence type="inferred from homology"/>
<dbReference type="Pfam" id="PF03309">
    <property type="entry name" value="Pan_kinase"/>
    <property type="match status" value="1"/>
</dbReference>
<evidence type="ECO:0000313" key="18">
    <source>
        <dbReference type="Proteomes" id="UP000824160"/>
    </source>
</evidence>
<name>A0A9D1H6R6_9FIRM</name>
<evidence type="ECO:0000256" key="2">
    <source>
        <dbReference type="ARBA" id="ARBA00001958"/>
    </source>
</evidence>
<dbReference type="CDD" id="cd24015">
    <property type="entry name" value="ASKHA_NBD_PanK-III"/>
    <property type="match status" value="1"/>
</dbReference>
<evidence type="ECO:0000256" key="6">
    <source>
        <dbReference type="ARBA" id="ARBA00012102"/>
    </source>
</evidence>
<keyword evidence="8 16" id="KW-0808">Transferase</keyword>
<feature type="binding site" evidence="16">
    <location>
        <position position="133"/>
    </location>
    <ligand>
        <name>K(+)</name>
        <dbReference type="ChEBI" id="CHEBI:29103"/>
    </ligand>
</feature>
<evidence type="ECO:0000256" key="7">
    <source>
        <dbReference type="ARBA" id="ARBA00022490"/>
    </source>
</evidence>
<dbReference type="GO" id="GO:0005524">
    <property type="term" value="F:ATP binding"/>
    <property type="evidence" value="ECO:0007669"/>
    <property type="project" value="UniProtKB-UniRule"/>
</dbReference>
<feature type="active site" description="Proton acceptor" evidence="16">
    <location>
        <position position="109"/>
    </location>
</feature>
<reference evidence="17" key="1">
    <citation type="submission" date="2020-10" db="EMBL/GenBank/DDBJ databases">
        <authorList>
            <person name="Gilroy R."/>
        </authorList>
    </citation>
    <scope>NUCLEOTIDE SEQUENCE</scope>
    <source>
        <strain evidence="17">ChiBcec7-5410</strain>
    </source>
</reference>
<evidence type="ECO:0000256" key="16">
    <source>
        <dbReference type="HAMAP-Rule" id="MF_01274"/>
    </source>
</evidence>
<comment type="subcellular location">
    <subcellularLocation>
        <location evidence="3 16">Cytoplasm</location>
    </subcellularLocation>
</comment>
<dbReference type="AlphaFoldDB" id="A0A9D1H6R6"/>
<evidence type="ECO:0000256" key="8">
    <source>
        <dbReference type="ARBA" id="ARBA00022679"/>
    </source>
</evidence>
<comment type="similarity">
    <text evidence="14 16">Belongs to the type III pantothenate kinase family.</text>
</comment>
<accession>A0A9D1H6R6</accession>
<comment type="pathway">
    <text evidence="4 16">Cofactor biosynthesis; coenzyme A biosynthesis; CoA from (R)-pantothenate: step 1/5.</text>
</comment>
<dbReference type="HAMAP" id="MF_01274">
    <property type="entry name" value="Pantothen_kinase_3"/>
    <property type="match status" value="1"/>
</dbReference>
<keyword evidence="11 16" id="KW-0067">ATP-binding</keyword>
<evidence type="ECO:0000256" key="3">
    <source>
        <dbReference type="ARBA" id="ARBA00004496"/>
    </source>
</evidence>
<keyword evidence="13 16" id="KW-0173">Coenzyme A biosynthesis</keyword>
<dbReference type="EC" id="2.7.1.33" evidence="6 16"/>
<comment type="cofactor">
    <cofactor evidence="2">
        <name>K(+)</name>
        <dbReference type="ChEBI" id="CHEBI:29103"/>
    </cofactor>
</comment>
<comment type="function">
    <text evidence="16">Catalyzes the phosphorylation of pantothenate (Pan), the first step in CoA biosynthesis.</text>
</comment>
<dbReference type="InterPro" id="IPR004619">
    <property type="entry name" value="Type_III_PanK"/>
</dbReference>
<keyword evidence="9 16" id="KW-0547">Nucleotide-binding</keyword>
<protein>
    <recommendedName>
        <fullName evidence="15 16">Type III pantothenate kinase</fullName>
        <ecNumber evidence="6 16">2.7.1.33</ecNumber>
    </recommendedName>
    <alternativeName>
        <fullName evidence="16">PanK-III</fullName>
    </alternativeName>
    <alternativeName>
        <fullName evidence="16">Pantothenic acid kinase</fullName>
    </alternativeName>
</protein>
<gene>
    <name evidence="16" type="primary">coaX</name>
    <name evidence="17" type="ORF">IAC43_03605</name>
</gene>
<organism evidence="17 18">
    <name type="scientific">Candidatus Faecivivens stercoripullorum</name>
    <dbReference type="NCBI Taxonomy" id="2840805"/>
    <lineage>
        <taxon>Bacteria</taxon>
        <taxon>Bacillati</taxon>
        <taxon>Bacillota</taxon>
        <taxon>Clostridia</taxon>
        <taxon>Eubacteriales</taxon>
        <taxon>Oscillospiraceae</taxon>
        <taxon>Oscillospiraceae incertae sedis</taxon>
        <taxon>Candidatus Faecivivens</taxon>
    </lineage>
</organism>
<comment type="catalytic activity">
    <reaction evidence="1 16">
        <text>(R)-pantothenate + ATP = (R)-4'-phosphopantothenate + ADP + H(+)</text>
        <dbReference type="Rhea" id="RHEA:16373"/>
        <dbReference type="ChEBI" id="CHEBI:10986"/>
        <dbReference type="ChEBI" id="CHEBI:15378"/>
        <dbReference type="ChEBI" id="CHEBI:29032"/>
        <dbReference type="ChEBI" id="CHEBI:30616"/>
        <dbReference type="ChEBI" id="CHEBI:456216"/>
        <dbReference type="EC" id="2.7.1.33"/>
    </reaction>
</comment>
<dbReference type="GO" id="GO:0004594">
    <property type="term" value="F:pantothenate kinase activity"/>
    <property type="evidence" value="ECO:0007669"/>
    <property type="project" value="UniProtKB-UniRule"/>
</dbReference>
<comment type="caution">
    <text evidence="16">Lacks conserved residue(s) required for the propagation of feature annotation.</text>
</comment>
<sequence length="268" mass="28907">MILALDAGNTNICVGCIDENGPLMTARVATDRMKTEDEYAVILGSILQMNRIRPEEITGAIISSVVPPINRMLMLAAEMVIGKTPILIRPGIRTGLKLMVDNPDALGSDRIVDTVAAYHLYGKAAGKTAIVVDMGTMTTLSVVSKNQEFLGGIICPGIRISQRALAQNTSQLPSISLEAPAHAIGKNTVECMKSGAIFATAATVDGLIRRISRELGEDEPPLVILTGGMSKRIAPYCREKVIVDSDLLLKGLWILYQKNAPAKRRQER</sequence>
<comment type="cofactor">
    <cofactor evidence="16">
        <name>NH4(+)</name>
        <dbReference type="ChEBI" id="CHEBI:28938"/>
    </cofactor>
    <cofactor evidence="16">
        <name>K(+)</name>
        <dbReference type="ChEBI" id="CHEBI:29103"/>
    </cofactor>
    <text evidence="16">A monovalent cation. Ammonium or potassium.</text>
</comment>
<evidence type="ECO:0000256" key="10">
    <source>
        <dbReference type="ARBA" id="ARBA00022777"/>
    </source>
</evidence>
<comment type="caution">
    <text evidence="17">The sequence shown here is derived from an EMBL/GenBank/DDBJ whole genome shotgun (WGS) entry which is preliminary data.</text>
</comment>
<dbReference type="GO" id="GO:0046872">
    <property type="term" value="F:metal ion binding"/>
    <property type="evidence" value="ECO:0007669"/>
    <property type="project" value="UniProtKB-KW"/>
</dbReference>
<evidence type="ECO:0000313" key="17">
    <source>
        <dbReference type="EMBL" id="HIT94246.1"/>
    </source>
</evidence>